<evidence type="ECO:0000313" key="9">
    <source>
        <dbReference type="EMBL" id="MBU3850124.1"/>
    </source>
</evidence>
<dbReference type="Proteomes" id="UP000823914">
    <property type="component" value="Unassembled WGS sequence"/>
</dbReference>
<evidence type="ECO:0000256" key="5">
    <source>
        <dbReference type="ARBA" id="ARBA00023136"/>
    </source>
</evidence>
<evidence type="ECO:0000256" key="4">
    <source>
        <dbReference type="ARBA" id="ARBA00022989"/>
    </source>
</evidence>
<feature type="transmembrane region" description="Helical" evidence="8">
    <location>
        <begin position="65"/>
        <end position="87"/>
    </location>
</feature>
<sequence>DLGTSSVYIPIFLVMCYMAGMPLRYLMMVFLTGMLTIIFTVLPIWESQILQKDLIWMNILTDQRLRLILILAFGSISFIGIAGYLLYKSKYFYWIAYGWGIATVALIMSIAAGKVLKPYQVQRLIIFLDPSTDPLGSGWNIIQSKIAIGSGSLFGQGFLNGTQSHYRFLPQQSTDFIFSILSEEWGFVGGIIVFTLYFIILMRTITIIKNTKNIHGYYIASGILAMFFFHFVVNVGMVMGIMPITGIPLIFLSYGGSSLWTGMICIGILMSINYRQLDLSF</sequence>
<organism evidence="9 10">
    <name type="scientific">Candidatus Treponema excrementipullorum</name>
    <dbReference type="NCBI Taxonomy" id="2838768"/>
    <lineage>
        <taxon>Bacteria</taxon>
        <taxon>Pseudomonadati</taxon>
        <taxon>Spirochaetota</taxon>
        <taxon>Spirochaetia</taxon>
        <taxon>Spirochaetales</taxon>
        <taxon>Treponemataceae</taxon>
        <taxon>Treponema</taxon>
    </lineage>
</organism>
<evidence type="ECO:0000256" key="1">
    <source>
        <dbReference type="ARBA" id="ARBA00004141"/>
    </source>
</evidence>
<protein>
    <recommendedName>
        <fullName evidence="7">Cell wall polymerase</fullName>
    </recommendedName>
    <alternativeName>
        <fullName evidence="6">Peptidoglycan polymerase</fullName>
    </alternativeName>
</protein>
<evidence type="ECO:0000256" key="2">
    <source>
        <dbReference type="ARBA" id="ARBA00022692"/>
    </source>
</evidence>
<keyword evidence="4 8" id="KW-1133">Transmembrane helix</keyword>
<dbReference type="GO" id="GO:0015648">
    <property type="term" value="F:lipid-linked peptidoglycan transporter activity"/>
    <property type="evidence" value="ECO:0007669"/>
    <property type="project" value="TreeGrafter"/>
</dbReference>
<evidence type="ECO:0000256" key="8">
    <source>
        <dbReference type="SAM" id="Phobius"/>
    </source>
</evidence>
<feature type="transmembrane region" description="Helical" evidence="8">
    <location>
        <begin position="185"/>
        <end position="205"/>
    </location>
</feature>
<reference evidence="9" key="2">
    <citation type="submission" date="2021-04" db="EMBL/GenBank/DDBJ databases">
        <authorList>
            <person name="Gilroy R."/>
        </authorList>
    </citation>
    <scope>NUCLEOTIDE SEQUENCE</scope>
    <source>
        <strain evidence="9">Gambia15-2214</strain>
    </source>
</reference>
<dbReference type="InterPro" id="IPR001182">
    <property type="entry name" value="FtsW/RodA"/>
</dbReference>
<proteinExistence type="predicted"/>
<dbReference type="GO" id="GO:0005886">
    <property type="term" value="C:plasma membrane"/>
    <property type="evidence" value="ECO:0007669"/>
    <property type="project" value="TreeGrafter"/>
</dbReference>
<keyword evidence="5 8" id="KW-0472">Membrane</keyword>
<feature type="transmembrane region" description="Helical" evidence="8">
    <location>
        <begin position="94"/>
        <end position="113"/>
    </location>
</feature>
<feature type="transmembrane region" description="Helical" evidence="8">
    <location>
        <begin position="247"/>
        <end position="272"/>
    </location>
</feature>
<feature type="transmembrane region" description="Helical" evidence="8">
    <location>
        <begin position="25"/>
        <end position="45"/>
    </location>
</feature>
<evidence type="ECO:0000256" key="3">
    <source>
        <dbReference type="ARBA" id="ARBA00022960"/>
    </source>
</evidence>
<feature type="non-terminal residue" evidence="9">
    <location>
        <position position="1"/>
    </location>
</feature>
<dbReference type="GO" id="GO:0032153">
    <property type="term" value="C:cell division site"/>
    <property type="evidence" value="ECO:0007669"/>
    <property type="project" value="TreeGrafter"/>
</dbReference>
<comment type="caution">
    <text evidence="9">The sequence shown here is derived from an EMBL/GenBank/DDBJ whole genome shotgun (WGS) entry which is preliminary data.</text>
</comment>
<dbReference type="AlphaFoldDB" id="A0A9E2L2F1"/>
<dbReference type="InterPro" id="IPR018365">
    <property type="entry name" value="Cell_cycle_FtsW-rel_CS"/>
</dbReference>
<feature type="transmembrane region" description="Helical" evidence="8">
    <location>
        <begin position="217"/>
        <end position="241"/>
    </location>
</feature>
<keyword evidence="3" id="KW-0133">Cell shape</keyword>
<accession>A0A9E2L2F1</accession>
<dbReference type="Pfam" id="PF01098">
    <property type="entry name" value="FTSW_RODA_SPOVE"/>
    <property type="match status" value="1"/>
</dbReference>
<gene>
    <name evidence="9" type="ORF">IAA16_06120</name>
</gene>
<dbReference type="EMBL" id="JAHLFV010000146">
    <property type="protein sequence ID" value="MBU3850124.1"/>
    <property type="molecule type" value="Genomic_DNA"/>
</dbReference>
<name>A0A9E2L2F1_9SPIR</name>
<comment type="subcellular location">
    <subcellularLocation>
        <location evidence="1">Membrane</location>
        <topology evidence="1">Multi-pass membrane protein</topology>
    </subcellularLocation>
</comment>
<dbReference type="PROSITE" id="PS00428">
    <property type="entry name" value="FTSW_RODA_SPOVE"/>
    <property type="match status" value="1"/>
</dbReference>
<keyword evidence="2 8" id="KW-0812">Transmembrane</keyword>
<evidence type="ECO:0000313" key="10">
    <source>
        <dbReference type="Proteomes" id="UP000823914"/>
    </source>
</evidence>
<dbReference type="GO" id="GO:0008360">
    <property type="term" value="P:regulation of cell shape"/>
    <property type="evidence" value="ECO:0007669"/>
    <property type="project" value="UniProtKB-KW"/>
</dbReference>
<dbReference type="PANTHER" id="PTHR30474">
    <property type="entry name" value="CELL CYCLE PROTEIN"/>
    <property type="match status" value="1"/>
</dbReference>
<dbReference type="GO" id="GO:0051301">
    <property type="term" value="P:cell division"/>
    <property type="evidence" value="ECO:0007669"/>
    <property type="project" value="InterPro"/>
</dbReference>
<evidence type="ECO:0000256" key="7">
    <source>
        <dbReference type="ARBA" id="ARBA00033270"/>
    </source>
</evidence>
<dbReference type="PANTHER" id="PTHR30474:SF1">
    <property type="entry name" value="PEPTIDOGLYCAN GLYCOSYLTRANSFERASE MRDB"/>
    <property type="match status" value="1"/>
</dbReference>
<evidence type="ECO:0000256" key="6">
    <source>
        <dbReference type="ARBA" id="ARBA00032370"/>
    </source>
</evidence>
<reference evidence="9" key="1">
    <citation type="journal article" date="2021" name="PeerJ">
        <title>Extensive microbial diversity within the chicken gut microbiome revealed by metagenomics and culture.</title>
        <authorList>
            <person name="Gilroy R."/>
            <person name="Ravi A."/>
            <person name="Getino M."/>
            <person name="Pursley I."/>
            <person name="Horton D.L."/>
            <person name="Alikhan N.F."/>
            <person name="Baker D."/>
            <person name="Gharbi K."/>
            <person name="Hall N."/>
            <person name="Watson M."/>
            <person name="Adriaenssens E.M."/>
            <person name="Foster-Nyarko E."/>
            <person name="Jarju S."/>
            <person name="Secka A."/>
            <person name="Antonio M."/>
            <person name="Oren A."/>
            <person name="Chaudhuri R.R."/>
            <person name="La Ragione R."/>
            <person name="Hildebrand F."/>
            <person name="Pallen M.J."/>
        </authorList>
    </citation>
    <scope>NUCLEOTIDE SEQUENCE</scope>
    <source>
        <strain evidence="9">Gambia15-2214</strain>
    </source>
</reference>